<dbReference type="EMBL" id="CP000087">
    <property type="protein sequence ID" value="ABE04747.1"/>
    <property type="molecule type" value="Genomic_DNA"/>
</dbReference>
<proteinExistence type="inferred from homology"/>
<comment type="cofactor">
    <cofactor evidence="2">
        <name>Fe(2+)</name>
        <dbReference type="ChEBI" id="CHEBI:29033"/>
    </cofactor>
    <text evidence="2">Binds 1 Fe(2+) ion.</text>
</comment>
<dbReference type="PANTHER" id="PTHR10458">
    <property type="entry name" value="PEPTIDE DEFORMYLASE"/>
    <property type="match status" value="1"/>
</dbReference>
<keyword evidence="2" id="KW-0479">Metal-binding</keyword>
<protein>
    <recommendedName>
        <fullName evidence="2">Peptide deformylase</fullName>
        <shortName evidence="2">PDF</shortName>
        <ecNumber evidence="2">3.5.1.88</ecNumber>
    </recommendedName>
    <alternativeName>
        <fullName evidence="2">Polypeptide deformylase</fullName>
    </alternativeName>
</protein>
<sequence>MYCYLRSIMPILKIIKTPNSLLRIKSLPVTIIDSQMKDFMKSMLETMYNEEGIGISAIQVGKPIRALIVDIPKEENDQIKREPFFIINPEVNYLSEEKVILNEDCLSIRKEDGIAFIIGDVERPKNISISYIDLEGNSKELTCNGNNSDYDLWFSRCLQHELDHLDGILFIDRLYNAKFPKTEIEISGNLQTENI</sequence>
<evidence type="ECO:0000256" key="2">
    <source>
        <dbReference type="HAMAP-Rule" id="MF_00163"/>
    </source>
</evidence>
<dbReference type="SUPFAM" id="SSF56420">
    <property type="entry name" value="Peptide deformylase"/>
    <property type="match status" value="1"/>
</dbReference>
<comment type="similarity">
    <text evidence="1 2">Belongs to the polypeptide deformylase family.</text>
</comment>
<feature type="binding site" evidence="2">
    <location>
        <position position="160"/>
    </location>
    <ligand>
        <name>Fe cation</name>
        <dbReference type="ChEBI" id="CHEBI:24875"/>
    </ligand>
</feature>
<dbReference type="HOGENOM" id="CLU_061901_2_2_5"/>
<dbReference type="PRINTS" id="PR01576">
    <property type="entry name" value="PDEFORMYLASE"/>
</dbReference>
<dbReference type="CDD" id="cd00487">
    <property type="entry name" value="Pep_deformylase"/>
    <property type="match status" value="1"/>
</dbReference>
<dbReference type="Gene3D" id="3.90.45.10">
    <property type="entry name" value="Peptide deformylase"/>
    <property type="match status" value="1"/>
</dbReference>
<evidence type="ECO:0000313" key="4">
    <source>
        <dbReference type="Proteomes" id="UP000001951"/>
    </source>
</evidence>
<dbReference type="eggNOG" id="COG0242">
    <property type="taxonomic scope" value="Bacteria"/>
</dbReference>
<dbReference type="AlphaFoldDB" id="Q1RIR7"/>
<accession>Q1RIR7</accession>
<keyword evidence="2" id="KW-0648">Protein biosynthesis</keyword>
<dbReference type="GO" id="GO:0046872">
    <property type="term" value="F:metal ion binding"/>
    <property type="evidence" value="ECO:0007669"/>
    <property type="project" value="UniProtKB-KW"/>
</dbReference>
<dbReference type="GO" id="GO:0006412">
    <property type="term" value="P:translation"/>
    <property type="evidence" value="ECO:0007669"/>
    <property type="project" value="UniProtKB-UniRule"/>
</dbReference>
<reference evidence="3 4" key="1">
    <citation type="journal article" date="2006" name="PLoS Genet.">
        <title>Genome sequence of Rickettsia bellii illuminates the role of amoebae in gene exchanges between intracellular pathogens.</title>
        <authorList>
            <person name="Ogata H."/>
            <person name="La Scola B."/>
            <person name="Audic S."/>
            <person name="Renesto P."/>
            <person name="Blanc G."/>
            <person name="Robert C."/>
            <person name="Fournier P.-E."/>
            <person name="Claverie J.-M."/>
            <person name="Raoult D."/>
        </authorList>
    </citation>
    <scope>NUCLEOTIDE SEQUENCE [LARGE SCALE GENOMIC DNA]</scope>
    <source>
        <strain evidence="3 4">RML369-C</strain>
    </source>
</reference>
<feature type="binding site" evidence="2">
    <location>
        <position position="105"/>
    </location>
    <ligand>
        <name>Fe cation</name>
        <dbReference type="ChEBI" id="CHEBI:24875"/>
    </ligand>
</feature>
<keyword evidence="2 3" id="KW-0378">Hydrolase</keyword>
<dbReference type="InterPro" id="IPR023635">
    <property type="entry name" value="Peptide_deformylase"/>
</dbReference>
<dbReference type="PIRSF" id="PIRSF004749">
    <property type="entry name" value="Pep_def"/>
    <property type="match status" value="1"/>
</dbReference>
<evidence type="ECO:0000256" key="1">
    <source>
        <dbReference type="ARBA" id="ARBA00010759"/>
    </source>
</evidence>
<evidence type="ECO:0000313" key="3">
    <source>
        <dbReference type="EMBL" id="ABE04747.1"/>
    </source>
</evidence>
<dbReference type="PANTHER" id="PTHR10458:SF22">
    <property type="entry name" value="PEPTIDE DEFORMYLASE"/>
    <property type="match status" value="1"/>
</dbReference>
<dbReference type="Proteomes" id="UP000001951">
    <property type="component" value="Chromosome"/>
</dbReference>
<keyword evidence="2" id="KW-0408">Iron</keyword>
<dbReference type="KEGG" id="rbe:RBE_0666"/>
<name>Q1RIR7_RICBR</name>
<dbReference type="InterPro" id="IPR036821">
    <property type="entry name" value="Peptide_deformylase_sf"/>
</dbReference>
<comment type="function">
    <text evidence="2">Removes the formyl group from the N-terminal Met of newly synthesized proteins. Requires at least a dipeptide for an efficient rate of reaction. N-terminal L-methionine is a prerequisite for activity but the enzyme has broad specificity at other positions.</text>
</comment>
<comment type="catalytic activity">
    <reaction evidence="2">
        <text>N-terminal N-formyl-L-methionyl-[peptide] + H2O = N-terminal L-methionyl-[peptide] + formate</text>
        <dbReference type="Rhea" id="RHEA:24420"/>
        <dbReference type="Rhea" id="RHEA-COMP:10639"/>
        <dbReference type="Rhea" id="RHEA-COMP:10640"/>
        <dbReference type="ChEBI" id="CHEBI:15377"/>
        <dbReference type="ChEBI" id="CHEBI:15740"/>
        <dbReference type="ChEBI" id="CHEBI:49298"/>
        <dbReference type="ChEBI" id="CHEBI:64731"/>
        <dbReference type="EC" id="3.5.1.88"/>
    </reaction>
</comment>
<dbReference type="Pfam" id="PF01327">
    <property type="entry name" value="Pep_deformylase"/>
    <property type="match status" value="1"/>
</dbReference>
<dbReference type="EC" id="3.5.1.88" evidence="2"/>
<feature type="binding site" evidence="2">
    <location>
        <position position="164"/>
    </location>
    <ligand>
        <name>Fe cation</name>
        <dbReference type="ChEBI" id="CHEBI:24875"/>
    </ligand>
</feature>
<dbReference type="GO" id="GO:0042586">
    <property type="term" value="F:peptide deformylase activity"/>
    <property type="evidence" value="ECO:0007669"/>
    <property type="project" value="UniProtKB-UniRule"/>
</dbReference>
<organism evidence="3 4">
    <name type="scientific">Rickettsia bellii (strain RML369-C)</name>
    <dbReference type="NCBI Taxonomy" id="336407"/>
    <lineage>
        <taxon>Bacteria</taxon>
        <taxon>Pseudomonadati</taxon>
        <taxon>Pseudomonadota</taxon>
        <taxon>Alphaproteobacteria</taxon>
        <taxon>Rickettsiales</taxon>
        <taxon>Rickettsiaceae</taxon>
        <taxon>Rickettsieae</taxon>
        <taxon>Rickettsia</taxon>
        <taxon>belli group</taxon>
    </lineage>
</organism>
<gene>
    <name evidence="2 3" type="primary">def</name>
    <name evidence="3" type="ordered locus">RBE_0666</name>
</gene>
<dbReference type="NCBIfam" id="TIGR00079">
    <property type="entry name" value="pept_deformyl"/>
    <property type="match status" value="1"/>
</dbReference>
<dbReference type="HAMAP" id="MF_00163">
    <property type="entry name" value="Pep_deformylase"/>
    <property type="match status" value="1"/>
</dbReference>
<feature type="active site" evidence="2">
    <location>
        <position position="161"/>
    </location>
</feature>